<proteinExistence type="inferred from homology"/>
<dbReference type="InterPro" id="IPR020471">
    <property type="entry name" value="AKR"/>
</dbReference>
<comment type="similarity">
    <text evidence="1">Belongs to the aldo/keto reductase family.</text>
</comment>
<dbReference type="FunFam" id="3.20.20.100:FF:000002">
    <property type="entry name" value="2,5-diketo-D-gluconic acid reductase A"/>
    <property type="match status" value="1"/>
</dbReference>
<evidence type="ECO:0000256" key="1">
    <source>
        <dbReference type="ARBA" id="ARBA00007905"/>
    </source>
</evidence>
<dbReference type="PROSITE" id="PS00062">
    <property type="entry name" value="ALDOKETO_REDUCTASE_2"/>
    <property type="match status" value="1"/>
</dbReference>
<dbReference type="PRINTS" id="PR00069">
    <property type="entry name" value="ALDKETRDTASE"/>
</dbReference>
<dbReference type="GO" id="GO:0016616">
    <property type="term" value="F:oxidoreductase activity, acting on the CH-OH group of donors, NAD or NADP as acceptor"/>
    <property type="evidence" value="ECO:0007669"/>
    <property type="project" value="UniProtKB-ARBA"/>
</dbReference>
<evidence type="ECO:0000313" key="8">
    <source>
        <dbReference type="EMBL" id="RJT85599.1"/>
    </source>
</evidence>
<keyword evidence="3" id="KW-0560">Oxidoreductase</keyword>
<comment type="caution">
    <text evidence="8">The sequence shown here is derived from an EMBL/GenBank/DDBJ whole genome shotgun (WGS) entry which is preliminary data.</text>
</comment>
<dbReference type="PANTHER" id="PTHR43827">
    <property type="entry name" value="2,5-DIKETO-D-GLUCONIC ACID REDUCTASE"/>
    <property type="match status" value="1"/>
</dbReference>
<accession>A0A3A5MB77</accession>
<evidence type="ECO:0000256" key="4">
    <source>
        <dbReference type="PIRSR" id="PIRSR000097-1"/>
    </source>
</evidence>
<dbReference type="OrthoDB" id="9804790at2"/>
<feature type="site" description="Lowers pKa of active site Tyr" evidence="6">
    <location>
        <position position="76"/>
    </location>
</feature>
<feature type="domain" description="NADP-dependent oxidoreductase" evidence="7">
    <location>
        <begin position="18"/>
        <end position="260"/>
    </location>
</feature>
<dbReference type="EMBL" id="QZVS01000095">
    <property type="protein sequence ID" value="RJT85599.1"/>
    <property type="molecule type" value="Genomic_DNA"/>
</dbReference>
<name>A0A3A5MB77_9MICO</name>
<dbReference type="PROSITE" id="PS00798">
    <property type="entry name" value="ALDOKETO_REDUCTASE_1"/>
    <property type="match status" value="1"/>
</dbReference>
<dbReference type="SUPFAM" id="SSF51430">
    <property type="entry name" value="NAD(P)-linked oxidoreductase"/>
    <property type="match status" value="1"/>
</dbReference>
<sequence>MPLAPTLTLNNGVTIPALGLGTWPMNNLETADAVATAAIAGYRLFDTAENYENEAGVGEGIRRSGLPRDEVFVTSKLNKKWHSYDGVQRAFEASSKRLGLDVIDLYLIHWPNPDQNTYVDAFRGLRALQDSGRVRAIGVSNFLPEHLQQLFDEGLVPQVNQIKLDPTQNRSDLRAKHAEHGIITEAWSPLGQGNGMIDAPEIVAIAAAHGRTPGQVVLRWHTQNGIIPTPKSANAVRQAENISIFDFELSAAELDALSALDVGTPLDLDPLSFGH</sequence>
<dbReference type="RefSeq" id="WP_119976143.1">
    <property type="nucleotide sequence ID" value="NZ_JBHSQA010000009.1"/>
</dbReference>
<dbReference type="Proteomes" id="UP000272015">
    <property type="component" value="Unassembled WGS sequence"/>
</dbReference>
<gene>
    <name evidence="8" type="ORF">D6T64_18395</name>
</gene>
<dbReference type="Pfam" id="PF00248">
    <property type="entry name" value="Aldo_ket_red"/>
    <property type="match status" value="1"/>
</dbReference>
<dbReference type="InterPro" id="IPR036812">
    <property type="entry name" value="NAD(P)_OxRdtase_dom_sf"/>
</dbReference>
<dbReference type="AlphaFoldDB" id="A0A3A5MB77"/>
<dbReference type="PANTHER" id="PTHR43827:SF3">
    <property type="entry name" value="NADP-DEPENDENT OXIDOREDUCTASE DOMAIN-CONTAINING PROTEIN"/>
    <property type="match status" value="1"/>
</dbReference>
<dbReference type="PIRSF" id="PIRSF000097">
    <property type="entry name" value="AKR"/>
    <property type="match status" value="1"/>
</dbReference>
<evidence type="ECO:0000256" key="5">
    <source>
        <dbReference type="PIRSR" id="PIRSR000097-2"/>
    </source>
</evidence>
<keyword evidence="2" id="KW-0521">NADP</keyword>
<evidence type="ECO:0000313" key="9">
    <source>
        <dbReference type="Proteomes" id="UP000272015"/>
    </source>
</evidence>
<dbReference type="InterPro" id="IPR023210">
    <property type="entry name" value="NADP_OxRdtase_dom"/>
</dbReference>
<evidence type="ECO:0000256" key="2">
    <source>
        <dbReference type="ARBA" id="ARBA00022857"/>
    </source>
</evidence>
<reference evidence="8 9" key="1">
    <citation type="submission" date="2018-09" db="EMBL/GenBank/DDBJ databases">
        <title>Novel species of Cryobacterium.</title>
        <authorList>
            <person name="Liu Q."/>
            <person name="Xin Y.-H."/>
        </authorList>
    </citation>
    <scope>NUCLEOTIDE SEQUENCE [LARGE SCALE GENOMIC DNA]</scope>
    <source>
        <strain evidence="8 9">Hh39</strain>
    </source>
</reference>
<evidence type="ECO:0000259" key="7">
    <source>
        <dbReference type="Pfam" id="PF00248"/>
    </source>
</evidence>
<organism evidence="8 9">
    <name type="scientific">Cryobacterium melibiosiphilum</name>
    <dbReference type="NCBI Taxonomy" id="995039"/>
    <lineage>
        <taxon>Bacteria</taxon>
        <taxon>Bacillati</taxon>
        <taxon>Actinomycetota</taxon>
        <taxon>Actinomycetes</taxon>
        <taxon>Micrococcales</taxon>
        <taxon>Microbacteriaceae</taxon>
        <taxon>Cryobacterium</taxon>
    </lineage>
</organism>
<dbReference type="Gene3D" id="3.20.20.100">
    <property type="entry name" value="NADP-dependent oxidoreductase domain"/>
    <property type="match status" value="1"/>
</dbReference>
<protein>
    <submittedName>
        <fullName evidence="8">Aldo/keto reductase</fullName>
    </submittedName>
</protein>
<dbReference type="InterPro" id="IPR018170">
    <property type="entry name" value="Aldo/ket_reductase_CS"/>
</dbReference>
<evidence type="ECO:0000256" key="6">
    <source>
        <dbReference type="PIRSR" id="PIRSR000097-3"/>
    </source>
</evidence>
<feature type="active site" description="Proton donor" evidence="4">
    <location>
        <position position="51"/>
    </location>
</feature>
<keyword evidence="9" id="KW-1185">Reference proteome</keyword>
<evidence type="ECO:0000256" key="3">
    <source>
        <dbReference type="ARBA" id="ARBA00023002"/>
    </source>
</evidence>
<feature type="binding site" evidence="5">
    <location>
        <position position="109"/>
    </location>
    <ligand>
        <name>substrate</name>
    </ligand>
</feature>